<name>A0A1L3LZN2_9HYPH</name>
<sequence length="59" mass="6892">MSHGRSFALRCGRITLLKIIELSWAGHFFQKVEKPSRSSLEMLQMKLSRLLRPLCDMIM</sequence>
<dbReference type="AlphaFoldDB" id="A0A1L3LZN2"/>
<organism evidence="1 2">
    <name type="scientific">Sinorhizobium americanum</name>
    <dbReference type="NCBI Taxonomy" id="194963"/>
    <lineage>
        <taxon>Bacteria</taxon>
        <taxon>Pseudomonadati</taxon>
        <taxon>Pseudomonadota</taxon>
        <taxon>Alphaproteobacteria</taxon>
        <taxon>Hyphomicrobiales</taxon>
        <taxon>Rhizobiaceae</taxon>
        <taxon>Sinorhizobium/Ensifer group</taxon>
        <taxon>Sinorhizobium</taxon>
    </lineage>
</organism>
<keyword evidence="2" id="KW-1185">Reference proteome</keyword>
<geneLocation type="plasmid" evidence="1 2">
    <name>C</name>
</geneLocation>
<accession>A0A1L3LZN2</accession>
<evidence type="ECO:0000313" key="1">
    <source>
        <dbReference type="EMBL" id="APG95569.1"/>
    </source>
</evidence>
<reference evidence="1 2" key="1">
    <citation type="submission" date="2015-10" db="EMBL/GenBank/DDBJ databases">
        <title>Genomic differences between typical nodule nitrogen-fixing rhizobial strains and those coming from bean seeds.</title>
        <authorList>
            <person name="Peralta H."/>
            <person name="Aguilar-Vera A."/>
            <person name="Diaz R."/>
            <person name="Mora Y."/>
            <person name="Martinez-Batallar G."/>
            <person name="Salazar E."/>
            <person name="Vargas-Lagunas C."/>
            <person name="Encarnacion S."/>
            <person name="Girard L."/>
            <person name="Mora J."/>
        </authorList>
    </citation>
    <scope>NUCLEOTIDE SEQUENCE [LARGE SCALE GENOMIC DNA]</scope>
    <source>
        <strain evidence="1 2">CFNEI 73</strain>
        <plasmid evidence="1 2">C</plasmid>
    </source>
</reference>
<protein>
    <submittedName>
        <fullName evidence="1">Uncharacterized protein</fullName>
    </submittedName>
</protein>
<keyword evidence="1" id="KW-0614">Plasmid</keyword>
<gene>
    <name evidence="1" type="ORF">SAMCFNEI73_pC1869</name>
</gene>
<dbReference type="KEGG" id="same:SAMCFNEI73_pC1869"/>
<dbReference type="EMBL" id="CP013110">
    <property type="protein sequence ID" value="APG95569.1"/>
    <property type="molecule type" value="Genomic_DNA"/>
</dbReference>
<evidence type="ECO:0000313" key="2">
    <source>
        <dbReference type="Proteomes" id="UP000182306"/>
    </source>
</evidence>
<dbReference type="Proteomes" id="UP000182306">
    <property type="component" value="Plasmid C"/>
</dbReference>
<proteinExistence type="predicted"/>